<dbReference type="Gene3D" id="3.40.630.30">
    <property type="match status" value="1"/>
</dbReference>
<dbReference type="PANTHER" id="PTHR43441">
    <property type="entry name" value="RIBOSOMAL-PROTEIN-SERINE ACETYLTRANSFERASE"/>
    <property type="match status" value="1"/>
</dbReference>
<dbReference type="PROSITE" id="PS51186">
    <property type="entry name" value="GNAT"/>
    <property type="match status" value="1"/>
</dbReference>
<sequence>MELSEIWPPFGLRIEAGPLVLRPITDDVMPALVDLALGGVHEPDRMPFFVPWTDAPPDRLPANYVQYQWGRRASWTREHWGLELAVEYEGRIVGTQGITTEDYLITRTGETGSWLGRAHHGQGIGTKMRQAICAFVFDYLDAEEITSAAFADNPASNAVSRKVGYQPNGLMRKTRRPEEWHGSQQWLLTPSRFVRGEPIRVAGAQAFREFIGLESRVG</sequence>
<dbReference type="Pfam" id="PF13302">
    <property type="entry name" value="Acetyltransf_3"/>
    <property type="match status" value="1"/>
</dbReference>
<dbReference type="Proteomes" id="UP000226079">
    <property type="component" value="Unassembled WGS sequence"/>
</dbReference>
<dbReference type="PANTHER" id="PTHR43441:SF11">
    <property type="entry name" value="RIBOSOMAL-PROTEIN-SERINE ACETYLTRANSFERASE"/>
    <property type="match status" value="1"/>
</dbReference>
<dbReference type="InterPro" id="IPR000182">
    <property type="entry name" value="GNAT_dom"/>
</dbReference>
<dbReference type="SUPFAM" id="SSF55729">
    <property type="entry name" value="Acyl-CoA N-acyltransferases (Nat)"/>
    <property type="match status" value="1"/>
</dbReference>
<comment type="caution">
    <text evidence="2">The sequence shown here is derived from an EMBL/GenBank/DDBJ whole genome shotgun (WGS) entry which is preliminary data.</text>
</comment>
<dbReference type="GO" id="GO:0008999">
    <property type="term" value="F:protein-N-terminal-alanine acetyltransferase activity"/>
    <property type="evidence" value="ECO:0007669"/>
    <property type="project" value="TreeGrafter"/>
</dbReference>
<keyword evidence="3" id="KW-1185">Reference proteome</keyword>
<evidence type="ECO:0000313" key="3">
    <source>
        <dbReference type="Proteomes" id="UP000226079"/>
    </source>
</evidence>
<dbReference type="RefSeq" id="WP_098461714.1">
    <property type="nucleotide sequence ID" value="NZ_PDJC01000001.1"/>
</dbReference>
<dbReference type="GO" id="GO:1990189">
    <property type="term" value="F:protein N-terminal-serine acetyltransferase activity"/>
    <property type="evidence" value="ECO:0007669"/>
    <property type="project" value="TreeGrafter"/>
</dbReference>
<dbReference type="InterPro" id="IPR016181">
    <property type="entry name" value="Acyl_CoA_acyltransferase"/>
</dbReference>
<dbReference type="GO" id="GO:0005737">
    <property type="term" value="C:cytoplasm"/>
    <property type="evidence" value="ECO:0007669"/>
    <property type="project" value="TreeGrafter"/>
</dbReference>
<accession>A0A2A9CXL9</accession>
<evidence type="ECO:0000313" key="2">
    <source>
        <dbReference type="EMBL" id="PFG18350.1"/>
    </source>
</evidence>
<gene>
    <name evidence="2" type="ORF">ATK74_2935</name>
</gene>
<dbReference type="AlphaFoldDB" id="A0A2A9CXL9"/>
<keyword evidence="2" id="KW-0808">Transferase</keyword>
<dbReference type="OrthoDB" id="3466127at2"/>
<evidence type="ECO:0000259" key="1">
    <source>
        <dbReference type="PROSITE" id="PS51186"/>
    </source>
</evidence>
<reference evidence="2 3" key="1">
    <citation type="submission" date="2017-10" db="EMBL/GenBank/DDBJ databases">
        <title>Sequencing the genomes of 1000 actinobacteria strains.</title>
        <authorList>
            <person name="Klenk H.-P."/>
        </authorList>
    </citation>
    <scope>NUCLEOTIDE SEQUENCE [LARGE SCALE GENOMIC DNA]</scope>
    <source>
        <strain evidence="2 3">DSM 15597</strain>
    </source>
</reference>
<dbReference type="InterPro" id="IPR051908">
    <property type="entry name" value="Ribosomal_N-acetyltransferase"/>
</dbReference>
<dbReference type="EMBL" id="PDJC01000001">
    <property type="protein sequence ID" value="PFG18350.1"/>
    <property type="molecule type" value="Genomic_DNA"/>
</dbReference>
<feature type="domain" description="N-acetyltransferase" evidence="1">
    <location>
        <begin position="19"/>
        <end position="189"/>
    </location>
</feature>
<protein>
    <submittedName>
        <fullName evidence="2">RimJ/RimL family protein N-acetyltransferase</fullName>
    </submittedName>
</protein>
<proteinExistence type="predicted"/>
<name>A0A2A9CXL9_9ACTN</name>
<organism evidence="2 3">
    <name type="scientific">Propionicimonas paludicola</name>
    <dbReference type="NCBI Taxonomy" id="185243"/>
    <lineage>
        <taxon>Bacteria</taxon>
        <taxon>Bacillati</taxon>
        <taxon>Actinomycetota</taxon>
        <taxon>Actinomycetes</taxon>
        <taxon>Propionibacteriales</taxon>
        <taxon>Nocardioidaceae</taxon>
        <taxon>Propionicimonas</taxon>
    </lineage>
</organism>